<evidence type="ECO:0000313" key="1">
    <source>
        <dbReference type="Proteomes" id="UP000095283"/>
    </source>
</evidence>
<name>A0A1I7WAL8_HETBA</name>
<reference evidence="2" key="1">
    <citation type="submission" date="2016-11" db="UniProtKB">
        <authorList>
            <consortium name="WormBaseParasite"/>
        </authorList>
    </citation>
    <scope>IDENTIFICATION</scope>
</reference>
<keyword evidence="1" id="KW-1185">Reference proteome</keyword>
<protein>
    <submittedName>
        <fullName evidence="2">Uncharacterized protein</fullName>
    </submittedName>
</protein>
<sequence>MFSCHIRSVFFAGEVFCTERETFCIVSKFSEKIFVSFFRFFNIPRKIKTFGFFYQNRETLY</sequence>
<dbReference type="WBParaSite" id="Hba_01707">
    <property type="protein sequence ID" value="Hba_01707"/>
    <property type="gene ID" value="Hba_01707"/>
</dbReference>
<accession>A0A1I7WAL8</accession>
<evidence type="ECO:0000313" key="2">
    <source>
        <dbReference type="WBParaSite" id="Hba_01707"/>
    </source>
</evidence>
<organism evidence="1 2">
    <name type="scientific">Heterorhabditis bacteriophora</name>
    <name type="common">Entomopathogenic nematode worm</name>
    <dbReference type="NCBI Taxonomy" id="37862"/>
    <lineage>
        <taxon>Eukaryota</taxon>
        <taxon>Metazoa</taxon>
        <taxon>Ecdysozoa</taxon>
        <taxon>Nematoda</taxon>
        <taxon>Chromadorea</taxon>
        <taxon>Rhabditida</taxon>
        <taxon>Rhabditina</taxon>
        <taxon>Rhabditomorpha</taxon>
        <taxon>Strongyloidea</taxon>
        <taxon>Heterorhabditidae</taxon>
        <taxon>Heterorhabditis</taxon>
    </lineage>
</organism>
<dbReference type="AlphaFoldDB" id="A0A1I7WAL8"/>
<dbReference type="Proteomes" id="UP000095283">
    <property type="component" value="Unplaced"/>
</dbReference>
<proteinExistence type="predicted"/>